<feature type="transmembrane region" description="Helical" evidence="1">
    <location>
        <begin position="21"/>
        <end position="41"/>
    </location>
</feature>
<evidence type="ECO:0000259" key="2">
    <source>
        <dbReference type="Pfam" id="PF10102"/>
    </source>
</evidence>
<dbReference type="Pfam" id="PF10102">
    <property type="entry name" value="DUF2341"/>
    <property type="match status" value="1"/>
</dbReference>
<keyword evidence="1" id="KW-1133">Transmembrane helix</keyword>
<evidence type="ECO:0000256" key="1">
    <source>
        <dbReference type="SAM" id="Phobius"/>
    </source>
</evidence>
<dbReference type="AlphaFoldDB" id="A0A955L4F0"/>
<dbReference type="InterPro" id="IPR018765">
    <property type="entry name" value="DUF2341"/>
</dbReference>
<feature type="domain" description="DUF2341" evidence="2">
    <location>
        <begin position="149"/>
        <end position="230"/>
    </location>
</feature>
<feature type="non-terminal residue" evidence="3">
    <location>
        <position position="396"/>
    </location>
</feature>
<organism evidence="3 4">
    <name type="scientific">Candidatus Dojkabacteria bacterium</name>
    <dbReference type="NCBI Taxonomy" id="2099670"/>
    <lineage>
        <taxon>Bacteria</taxon>
        <taxon>Candidatus Dojkabacteria</taxon>
    </lineage>
</organism>
<dbReference type="Proteomes" id="UP000782843">
    <property type="component" value="Unassembled WGS sequence"/>
</dbReference>
<keyword evidence="1" id="KW-0472">Membrane</keyword>
<keyword evidence="1" id="KW-0812">Transmembrane</keyword>
<accession>A0A955L4F0</accession>
<evidence type="ECO:0000313" key="4">
    <source>
        <dbReference type="Proteomes" id="UP000782843"/>
    </source>
</evidence>
<gene>
    <name evidence="3" type="ORF">KC660_04510</name>
</gene>
<comment type="caution">
    <text evidence="3">The sequence shown here is derived from an EMBL/GenBank/DDBJ whole genome shotgun (WGS) entry which is preliminary data.</text>
</comment>
<protein>
    <submittedName>
        <fullName evidence="3">DUF2341 domain-containing protein</fullName>
    </submittedName>
</protein>
<reference evidence="3" key="1">
    <citation type="submission" date="2020-04" db="EMBL/GenBank/DDBJ databases">
        <authorList>
            <person name="Zhang T."/>
        </authorList>
    </citation>
    <scope>NUCLEOTIDE SEQUENCE</scope>
    <source>
        <strain evidence="3">HKST-UBA10</strain>
    </source>
</reference>
<sequence length="396" mass="44744">MKKQISKKNSTALKKTKHVLYKYRVQLLVVFCLLFFGILIVNKFSSTENDLVKRNGDVEGTQTGVWTQTDWAGGINEHLITTDTNDFSDELNTDYANTGEFSLLRPSDWASDYLLWSRRKSIEITNTEAEQTDYQVKIPVTYDSDMQADFEDLRFAKTDGTPISYWLQDTTDSTNTTAWVKIDTLTAASSIDIFMYYGNNSALSESNGEDVFILFDDFDDGTIDITKWTETDQAGGNEIYEQNGKLNFVRAANDTWDKAVYGNTTYARANLSFEMDYEWVSNFTGGYDALMFGWHDSGVGKSYQDLPYAYYNPGTGAPSTVTQYVYEDGSQRSVSSSHVWTEGQDYDVRIRMKSTSGAYYDYSTDSGASWTNAYNSSNSSESNLRPGWAFYSGTHA</sequence>
<evidence type="ECO:0000313" key="3">
    <source>
        <dbReference type="EMBL" id="MCA9382637.1"/>
    </source>
</evidence>
<dbReference type="EMBL" id="JAGQLG010000189">
    <property type="protein sequence ID" value="MCA9382637.1"/>
    <property type="molecule type" value="Genomic_DNA"/>
</dbReference>
<proteinExistence type="predicted"/>
<name>A0A955L4F0_9BACT</name>
<reference evidence="3" key="2">
    <citation type="journal article" date="2021" name="Microbiome">
        <title>Successional dynamics and alternative stable states in a saline activated sludge microbial community over 9 years.</title>
        <authorList>
            <person name="Wang Y."/>
            <person name="Ye J."/>
            <person name="Ju F."/>
            <person name="Liu L."/>
            <person name="Boyd J.A."/>
            <person name="Deng Y."/>
            <person name="Parks D.H."/>
            <person name="Jiang X."/>
            <person name="Yin X."/>
            <person name="Woodcroft B.J."/>
            <person name="Tyson G.W."/>
            <person name="Hugenholtz P."/>
            <person name="Polz M.F."/>
            <person name="Zhang T."/>
        </authorList>
    </citation>
    <scope>NUCLEOTIDE SEQUENCE</scope>
    <source>
        <strain evidence="3">HKST-UBA10</strain>
    </source>
</reference>